<sequence length="282" mass="31533">MDSLLRSLHWLQTSHAYSDLKLLCQDEVFQVHKAVICSRSQYFATSCKWGKEGKLKEEIELKDDDSKLIGLMVDYLYQLEYDDLLPSRGAVPMSPSIEEPLIEPEPPVAQKIHSDEDVSYQISDQVLVDEPAPESDLVGVPEAVLLDADGWSFGASKKSKKDKKKRKKGFETSPEGSWQRPGYGKTGPDKYGIDDLKDLARTKFEQAVADDWDSQAFAHAAELAFNTTPGSDRGLRAAVIKTINDHRELIDYEEIRALLDSGNGIAWALVKVLLGNHERKGL</sequence>
<dbReference type="Proteomes" id="UP001345013">
    <property type="component" value="Unassembled WGS sequence"/>
</dbReference>
<feature type="region of interest" description="Disordered" evidence="1">
    <location>
        <begin position="155"/>
        <end position="189"/>
    </location>
</feature>
<dbReference type="EMBL" id="JAVRRG010000270">
    <property type="protein sequence ID" value="KAK5074610.1"/>
    <property type="molecule type" value="Genomic_DNA"/>
</dbReference>
<proteinExistence type="predicted"/>
<evidence type="ECO:0000313" key="4">
    <source>
        <dbReference type="Proteomes" id="UP001345013"/>
    </source>
</evidence>
<evidence type="ECO:0000259" key="2">
    <source>
        <dbReference type="PROSITE" id="PS50097"/>
    </source>
</evidence>
<dbReference type="CDD" id="cd18186">
    <property type="entry name" value="BTB_POZ_ZBTB_KLHL-like"/>
    <property type="match status" value="1"/>
</dbReference>
<reference evidence="3 4" key="1">
    <citation type="submission" date="2023-08" db="EMBL/GenBank/DDBJ databases">
        <title>Black Yeasts Isolated from many extreme environments.</title>
        <authorList>
            <person name="Coleine C."/>
            <person name="Stajich J.E."/>
            <person name="Selbmann L."/>
        </authorList>
    </citation>
    <scope>NUCLEOTIDE SEQUENCE [LARGE SCALE GENOMIC DNA]</scope>
    <source>
        <strain evidence="3 4">CCFEE 5885</strain>
    </source>
</reference>
<dbReference type="Pfam" id="PF00651">
    <property type="entry name" value="BTB"/>
    <property type="match status" value="1"/>
</dbReference>
<dbReference type="InterPro" id="IPR000210">
    <property type="entry name" value="BTB/POZ_dom"/>
</dbReference>
<dbReference type="PROSITE" id="PS50097">
    <property type="entry name" value="BTB"/>
    <property type="match status" value="1"/>
</dbReference>
<feature type="domain" description="BTB" evidence="2">
    <location>
        <begin position="18"/>
        <end position="77"/>
    </location>
</feature>
<feature type="compositionally biased region" description="Basic residues" evidence="1">
    <location>
        <begin position="157"/>
        <end position="168"/>
    </location>
</feature>
<organism evidence="3 4">
    <name type="scientific">Lithohypha guttulata</name>
    <dbReference type="NCBI Taxonomy" id="1690604"/>
    <lineage>
        <taxon>Eukaryota</taxon>
        <taxon>Fungi</taxon>
        <taxon>Dikarya</taxon>
        <taxon>Ascomycota</taxon>
        <taxon>Pezizomycotina</taxon>
        <taxon>Eurotiomycetes</taxon>
        <taxon>Chaetothyriomycetidae</taxon>
        <taxon>Chaetothyriales</taxon>
        <taxon>Trichomeriaceae</taxon>
        <taxon>Lithohypha</taxon>
    </lineage>
</organism>
<dbReference type="PANTHER" id="PTHR47843">
    <property type="entry name" value="BTB DOMAIN-CONTAINING PROTEIN-RELATED"/>
    <property type="match status" value="1"/>
</dbReference>
<comment type="caution">
    <text evidence="3">The sequence shown here is derived from an EMBL/GenBank/DDBJ whole genome shotgun (WGS) entry which is preliminary data.</text>
</comment>
<gene>
    <name evidence="3" type="ORF">LTR24_010065</name>
</gene>
<keyword evidence="4" id="KW-1185">Reference proteome</keyword>
<dbReference type="SUPFAM" id="SSF54695">
    <property type="entry name" value="POZ domain"/>
    <property type="match status" value="1"/>
</dbReference>
<name>A0ABR0JV13_9EURO</name>
<evidence type="ECO:0000256" key="1">
    <source>
        <dbReference type="SAM" id="MobiDB-lite"/>
    </source>
</evidence>
<protein>
    <recommendedName>
        <fullName evidence="2">BTB domain-containing protein</fullName>
    </recommendedName>
</protein>
<evidence type="ECO:0000313" key="3">
    <source>
        <dbReference type="EMBL" id="KAK5074610.1"/>
    </source>
</evidence>
<dbReference type="PANTHER" id="PTHR47843:SF5">
    <property type="entry name" value="BTB_POZ DOMAIN PROTEIN"/>
    <property type="match status" value="1"/>
</dbReference>
<dbReference type="Gene3D" id="3.30.710.10">
    <property type="entry name" value="Potassium Channel Kv1.1, Chain A"/>
    <property type="match status" value="1"/>
</dbReference>
<dbReference type="InterPro" id="IPR011333">
    <property type="entry name" value="SKP1/BTB/POZ_sf"/>
</dbReference>
<accession>A0ABR0JV13</accession>